<keyword evidence="1" id="KW-1133">Transmembrane helix</keyword>
<comment type="caution">
    <text evidence="2">The sequence shown here is derived from an EMBL/GenBank/DDBJ whole genome shotgun (WGS) entry which is preliminary data.</text>
</comment>
<dbReference type="AlphaFoldDB" id="G5K2M5"/>
<keyword evidence="1" id="KW-0472">Membrane</keyword>
<dbReference type="Proteomes" id="UP000003330">
    <property type="component" value="Unassembled WGS sequence"/>
</dbReference>
<keyword evidence="1" id="KW-0812">Transmembrane</keyword>
<dbReference type="STRING" id="764299.STRIC_1037"/>
<dbReference type="RefSeq" id="WP_008089316.1">
    <property type="nucleotide sequence ID" value="NZ_AEUX02000006.1"/>
</dbReference>
<accession>G5K2M5</accession>
<feature type="transmembrane region" description="Helical" evidence="1">
    <location>
        <begin position="37"/>
        <end position="62"/>
    </location>
</feature>
<evidence type="ECO:0000256" key="1">
    <source>
        <dbReference type="SAM" id="Phobius"/>
    </source>
</evidence>
<gene>
    <name evidence="2" type="ORF">STRIC_1037</name>
</gene>
<name>G5K2M5_9STRE</name>
<feature type="transmembrane region" description="Helical" evidence="1">
    <location>
        <begin position="12"/>
        <end position="31"/>
    </location>
</feature>
<keyword evidence="3" id="KW-1185">Reference proteome</keyword>
<dbReference type="EMBL" id="AEUX02000006">
    <property type="protein sequence ID" value="EHI69771.1"/>
    <property type="molecule type" value="Genomic_DNA"/>
</dbReference>
<sequence>MMKKESDWISTQDYFFILIVSSLVGLSVFKLGTLIALVPWLSVILGLATIGLTATLLSYLYLKIKEKK</sequence>
<evidence type="ECO:0000313" key="3">
    <source>
        <dbReference type="Proteomes" id="UP000003330"/>
    </source>
</evidence>
<proteinExistence type="predicted"/>
<evidence type="ECO:0000313" key="2">
    <source>
        <dbReference type="EMBL" id="EHI69771.1"/>
    </source>
</evidence>
<organism evidence="2 3">
    <name type="scientific">Streptococcus ictaluri 707-05</name>
    <dbReference type="NCBI Taxonomy" id="764299"/>
    <lineage>
        <taxon>Bacteria</taxon>
        <taxon>Bacillati</taxon>
        <taxon>Bacillota</taxon>
        <taxon>Bacilli</taxon>
        <taxon>Lactobacillales</taxon>
        <taxon>Streptococcaceae</taxon>
        <taxon>Streptococcus</taxon>
    </lineage>
</organism>
<protein>
    <submittedName>
        <fullName evidence="2">Uncharacterized protein</fullName>
    </submittedName>
</protein>
<reference evidence="2 3" key="1">
    <citation type="journal article" date="2014" name="Int. J. Syst. Evol. Microbiol.">
        <title>Phylogenomics and the dynamic genome evolution of the genus Streptococcus.</title>
        <authorList>
            <consortium name="The Broad Institute Genome Sequencing Platform"/>
            <person name="Richards V.P."/>
            <person name="Palmer S.R."/>
            <person name="Pavinski Bitar P.D."/>
            <person name="Qin X."/>
            <person name="Weinstock G.M."/>
            <person name="Highlander S.K."/>
            <person name="Town C.D."/>
            <person name="Burne R.A."/>
            <person name="Stanhope M.J."/>
        </authorList>
    </citation>
    <scope>NUCLEOTIDE SEQUENCE [LARGE SCALE GENOMIC DNA]</scope>
    <source>
        <strain evidence="2 3">707-05</strain>
    </source>
</reference>